<protein>
    <submittedName>
        <fullName evidence="2">Serine hydrolase</fullName>
    </submittedName>
</protein>
<dbReference type="RefSeq" id="WP_190221618.1">
    <property type="nucleotide sequence ID" value="NZ_BNBS01000003.1"/>
</dbReference>
<dbReference type="InterPro" id="IPR000871">
    <property type="entry name" value="Beta-lactam_class-A"/>
</dbReference>
<feature type="domain" description="Beta-lactamase class A catalytic" evidence="1">
    <location>
        <begin position="27"/>
        <end position="270"/>
    </location>
</feature>
<comment type="caution">
    <text evidence="2">The sequence shown here is derived from an EMBL/GenBank/DDBJ whole genome shotgun (WGS) entry which is preliminary data.</text>
</comment>
<dbReference type="PANTHER" id="PTHR35333">
    <property type="entry name" value="BETA-LACTAMASE"/>
    <property type="match status" value="1"/>
</dbReference>
<dbReference type="InterPro" id="IPR012338">
    <property type="entry name" value="Beta-lactam/transpept-like"/>
</dbReference>
<evidence type="ECO:0000313" key="3">
    <source>
        <dbReference type="Proteomes" id="UP001052739"/>
    </source>
</evidence>
<evidence type="ECO:0000313" key="2">
    <source>
        <dbReference type="EMBL" id="GHI26220.1"/>
    </source>
</evidence>
<dbReference type="SUPFAM" id="SSF56601">
    <property type="entry name" value="beta-lactamase/transpeptidase-like"/>
    <property type="match status" value="1"/>
</dbReference>
<keyword evidence="2" id="KW-0378">Hydrolase</keyword>
<dbReference type="PANTHER" id="PTHR35333:SF3">
    <property type="entry name" value="BETA-LACTAMASE-TYPE TRANSPEPTIDASE FOLD CONTAINING PROTEIN"/>
    <property type="match status" value="1"/>
</dbReference>
<sequence length="305" mass="32047">MSTVLTAVAARRAMEAVFAEAGVRGHLFARDIDGRAAVGLDEDAPVAAASVFKIPIALAYACEAEAGRLDRAERHPVPLRFRDGGIGTSGCVDAVEMSLRDLVGMMLTMSDNAATDVVLRQVGLARVNGLLAALGRRRTRLVGGCSDLVGALLADLGVASLAEAQPVLAALPAEEVTRLSVCDPGRTTRSTARDTADLLTQIWRDEAGPAAACREVREVMARQIWPHRLASGFGDGYRVAGKTGTLPGWRNEAGVVEHPDGGRYAVAVFTRAARPRELDPAADRAIGRAARIAVDALRAPVAAGR</sequence>
<dbReference type="Gene3D" id="3.40.710.10">
    <property type="entry name" value="DD-peptidase/beta-lactamase superfamily"/>
    <property type="match status" value="1"/>
</dbReference>
<name>A0ABQ3PMG5_9ACTN</name>
<accession>A0ABQ3PMG5</accession>
<dbReference type="EMBL" id="BNDW01000102">
    <property type="protein sequence ID" value="GHI26220.1"/>
    <property type="molecule type" value="Genomic_DNA"/>
</dbReference>
<keyword evidence="3" id="KW-1185">Reference proteome</keyword>
<proteinExistence type="predicted"/>
<dbReference type="Pfam" id="PF13354">
    <property type="entry name" value="Beta-lactamase2"/>
    <property type="match status" value="1"/>
</dbReference>
<dbReference type="Proteomes" id="UP001052739">
    <property type="component" value="Unassembled WGS sequence"/>
</dbReference>
<gene>
    <name evidence="2" type="ORF">Shyd_75910</name>
</gene>
<dbReference type="InterPro" id="IPR045155">
    <property type="entry name" value="Beta-lactam_cat"/>
</dbReference>
<organism evidence="2 3">
    <name type="scientific">Streptomyces hydrogenans</name>
    <dbReference type="NCBI Taxonomy" id="1873719"/>
    <lineage>
        <taxon>Bacteria</taxon>
        <taxon>Bacillati</taxon>
        <taxon>Actinomycetota</taxon>
        <taxon>Actinomycetes</taxon>
        <taxon>Kitasatosporales</taxon>
        <taxon>Streptomycetaceae</taxon>
        <taxon>Streptomyces</taxon>
    </lineage>
</organism>
<reference evidence="2" key="1">
    <citation type="submission" date="2024-05" db="EMBL/GenBank/DDBJ databases">
        <title>Whole genome shotgun sequence of Streptomyces hydrogenans NBRC 13475.</title>
        <authorList>
            <person name="Komaki H."/>
            <person name="Tamura T."/>
        </authorList>
    </citation>
    <scope>NUCLEOTIDE SEQUENCE</scope>
    <source>
        <strain evidence="2">NBRC 13475</strain>
    </source>
</reference>
<dbReference type="GO" id="GO:0016787">
    <property type="term" value="F:hydrolase activity"/>
    <property type="evidence" value="ECO:0007669"/>
    <property type="project" value="UniProtKB-KW"/>
</dbReference>
<evidence type="ECO:0000259" key="1">
    <source>
        <dbReference type="Pfam" id="PF13354"/>
    </source>
</evidence>